<evidence type="ECO:0000256" key="3">
    <source>
        <dbReference type="ARBA" id="ARBA00023274"/>
    </source>
</evidence>
<dbReference type="EMBL" id="CAJNNW010029778">
    <property type="protein sequence ID" value="CAE8701483.1"/>
    <property type="molecule type" value="Genomic_DNA"/>
</dbReference>
<evidence type="ECO:0000313" key="5">
    <source>
        <dbReference type="EMBL" id="CAE8701483.1"/>
    </source>
</evidence>
<keyword evidence="3" id="KW-0687">Ribonucleoprotein</keyword>
<feature type="region of interest" description="Disordered" evidence="4">
    <location>
        <begin position="60"/>
        <end position="79"/>
    </location>
</feature>
<dbReference type="PANTHER" id="PTHR36427">
    <property type="entry name" value="54S RIBOSOMAL PROTEIN L1, MITOCHONDRIAL"/>
    <property type="match status" value="1"/>
</dbReference>
<comment type="similarity">
    <text evidence="1">Belongs to the universal ribosomal protein uL1 family.</text>
</comment>
<evidence type="ECO:0008006" key="7">
    <source>
        <dbReference type="Google" id="ProtNLM"/>
    </source>
</evidence>
<dbReference type="InterPro" id="IPR023674">
    <property type="entry name" value="Ribosomal_uL1-like"/>
</dbReference>
<dbReference type="Proteomes" id="UP000626109">
    <property type="component" value="Unassembled WGS sequence"/>
</dbReference>
<evidence type="ECO:0000256" key="2">
    <source>
        <dbReference type="ARBA" id="ARBA00022980"/>
    </source>
</evidence>
<dbReference type="GO" id="GO:1990904">
    <property type="term" value="C:ribonucleoprotein complex"/>
    <property type="evidence" value="ECO:0007669"/>
    <property type="project" value="UniProtKB-KW"/>
</dbReference>
<keyword evidence="2" id="KW-0689">Ribosomal protein</keyword>
<dbReference type="InterPro" id="IPR028364">
    <property type="entry name" value="Ribosomal_uL1/biogenesis"/>
</dbReference>
<dbReference type="Pfam" id="PF00687">
    <property type="entry name" value="Ribosomal_L1"/>
    <property type="match status" value="1"/>
</dbReference>
<accession>A0A813KI58</accession>
<dbReference type="Gene3D" id="3.30.190.20">
    <property type="match status" value="1"/>
</dbReference>
<dbReference type="PANTHER" id="PTHR36427:SF3">
    <property type="entry name" value="LARGE RIBOSOMAL SUBUNIT PROTEIN UL1M"/>
    <property type="match status" value="1"/>
</dbReference>
<name>A0A813KI58_POLGL</name>
<evidence type="ECO:0000256" key="4">
    <source>
        <dbReference type="SAM" id="MobiDB-lite"/>
    </source>
</evidence>
<dbReference type="AlphaFoldDB" id="A0A813KI58"/>
<reference evidence="5" key="1">
    <citation type="submission" date="2021-02" db="EMBL/GenBank/DDBJ databases">
        <authorList>
            <person name="Dougan E. K."/>
            <person name="Rhodes N."/>
            <person name="Thang M."/>
            <person name="Chan C."/>
        </authorList>
    </citation>
    <scope>NUCLEOTIDE SEQUENCE</scope>
</reference>
<organism evidence="5 6">
    <name type="scientific">Polarella glacialis</name>
    <name type="common">Dinoflagellate</name>
    <dbReference type="NCBI Taxonomy" id="89957"/>
    <lineage>
        <taxon>Eukaryota</taxon>
        <taxon>Sar</taxon>
        <taxon>Alveolata</taxon>
        <taxon>Dinophyceae</taxon>
        <taxon>Suessiales</taxon>
        <taxon>Suessiaceae</taxon>
        <taxon>Polarella</taxon>
    </lineage>
</organism>
<dbReference type="FunFam" id="3.40.50.790:FF:000001">
    <property type="entry name" value="50S ribosomal protein L1"/>
    <property type="match status" value="1"/>
</dbReference>
<dbReference type="InterPro" id="IPR016095">
    <property type="entry name" value="Ribosomal_uL1_3-a/b-sand"/>
</dbReference>
<evidence type="ECO:0000313" key="6">
    <source>
        <dbReference type="Proteomes" id="UP000626109"/>
    </source>
</evidence>
<sequence length="329" mass="35630">ASARSAAPPTWRVPVLGGLPAIAIGSVRTKKWKPFHNMHRANKLRDIRKEKLAAETEAADALATNAPSESRVAASRDEPRVATSPFQAARLMRAFDVFPDSSAEVTLWTRLNVDLTRESVRGICHLPHGLQSQIRVLAFCADDEIEEMLAAGADFAGISEPVRRINQGWLGFDRCLATPSIMPSVMKISKVLGPRKMMPNPKSGTVVQNLRTAIKEAKGGTLLEYRAEGQGELRAKIGDASFSDAKVLENMKFLVQALLRARPRASAGAATSGDTAGTRKPPGTALIPGAKDEVKDQYFLEAHIQFGDKGPPVRVDPESLLPSSVGYFR</sequence>
<dbReference type="Gene3D" id="3.40.50.790">
    <property type="match status" value="1"/>
</dbReference>
<protein>
    <recommendedName>
        <fullName evidence="7">Ribosomal protein</fullName>
    </recommendedName>
</protein>
<proteinExistence type="inferred from homology"/>
<dbReference type="CDD" id="cd00403">
    <property type="entry name" value="Ribosomal_L1"/>
    <property type="match status" value="1"/>
</dbReference>
<comment type="caution">
    <text evidence="5">The sequence shown here is derived from an EMBL/GenBank/DDBJ whole genome shotgun (WGS) entry which is preliminary data.</text>
</comment>
<dbReference type="GO" id="GO:0005840">
    <property type="term" value="C:ribosome"/>
    <property type="evidence" value="ECO:0007669"/>
    <property type="project" value="UniProtKB-KW"/>
</dbReference>
<gene>
    <name evidence="5" type="ORF">PGLA2088_LOCUS32026</name>
</gene>
<feature type="region of interest" description="Disordered" evidence="4">
    <location>
        <begin position="266"/>
        <end position="288"/>
    </location>
</feature>
<feature type="non-terminal residue" evidence="5">
    <location>
        <position position="1"/>
    </location>
</feature>
<feature type="compositionally biased region" description="Low complexity" evidence="4">
    <location>
        <begin position="266"/>
        <end position="278"/>
    </location>
</feature>
<dbReference type="SUPFAM" id="SSF56808">
    <property type="entry name" value="Ribosomal protein L1"/>
    <property type="match status" value="1"/>
</dbReference>
<evidence type="ECO:0000256" key="1">
    <source>
        <dbReference type="ARBA" id="ARBA00010531"/>
    </source>
</evidence>